<dbReference type="OrthoDB" id="5933722at2"/>
<proteinExistence type="predicted"/>
<dbReference type="Proteomes" id="UP000251889">
    <property type="component" value="Unassembled WGS sequence"/>
</dbReference>
<dbReference type="GO" id="GO:0022857">
    <property type="term" value="F:transmembrane transporter activity"/>
    <property type="evidence" value="ECO:0007669"/>
    <property type="project" value="TreeGrafter"/>
</dbReference>
<dbReference type="PANTHER" id="PTHR30572">
    <property type="entry name" value="MEMBRANE COMPONENT OF TRANSPORTER-RELATED"/>
    <property type="match status" value="1"/>
</dbReference>
<gene>
    <name evidence="9" type="ORF">DQQ10_11260</name>
</gene>
<accession>A0A364Y2A1</accession>
<evidence type="ECO:0000256" key="1">
    <source>
        <dbReference type="ARBA" id="ARBA00004651"/>
    </source>
</evidence>
<keyword evidence="4 6" id="KW-1133">Transmembrane helix</keyword>
<keyword evidence="2" id="KW-1003">Cell membrane</keyword>
<dbReference type="Pfam" id="PF12704">
    <property type="entry name" value="MacB_PCD"/>
    <property type="match status" value="2"/>
</dbReference>
<feature type="transmembrane region" description="Helical" evidence="6">
    <location>
        <begin position="756"/>
        <end position="778"/>
    </location>
</feature>
<feature type="transmembrane region" description="Helical" evidence="6">
    <location>
        <begin position="293"/>
        <end position="314"/>
    </location>
</feature>
<evidence type="ECO:0000256" key="2">
    <source>
        <dbReference type="ARBA" id="ARBA00022475"/>
    </source>
</evidence>
<keyword evidence="5 6" id="KW-0472">Membrane</keyword>
<feature type="domain" description="MacB-like periplasmic core" evidence="8">
    <location>
        <begin position="23"/>
        <end position="242"/>
    </location>
</feature>
<evidence type="ECO:0008006" key="11">
    <source>
        <dbReference type="Google" id="ProtNLM"/>
    </source>
</evidence>
<evidence type="ECO:0000313" key="9">
    <source>
        <dbReference type="EMBL" id="RAW00819.1"/>
    </source>
</evidence>
<feature type="transmembrane region" description="Helical" evidence="6">
    <location>
        <begin position="669"/>
        <end position="696"/>
    </location>
</feature>
<evidence type="ECO:0000256" key="4">
    <source>
        <dbReference type="ARBA" id="ARBA00022989"/>
    </source>
</evidence>
<name>A0A364Y2A1_9BACT</name>
<feature type="domain" description="ABC3 transporter permease C-terminal" evidence="7">
    <location>
        <begin position="294"/>
        <end position="413"/>
    </location>
</feature>
<sequence length="795" mass="89024">MILNYLLITFRSMVKHKVFIVTNVLGMGIAIAISIVTYLAYQYDATFDAIHKQRENIYRVSAVREFEGATSLVATVPAPLSEIADKTLTDVNRSSTLLRSYSNFKHKDDLFVGNLSYVSPEFFAMFSFDFITGKGNHLLPSSVFVSEEMATRLFGSAQEATGKTITQVIGKELKEVKIAGVFQDPPMNSSFYTRGGSAYMHVEDSKIEFGAKAAEDWRDTRTLYVQIEQADRVSSVHKQLQSFVANNNTVREDFHLTEFTLIPFATMAYLDREKDVQAITWAAPPIAAITGSVIMSTMILLIACFNLTNTAIAISARRLKEIGIRKVLGSMRFQLIIQFIGETTITCLLALIVGLAVSDFMIEGWNLMTNNNIYLEPHNYYGSLKFIGFLLFVLLATGILAGSYPAFYISKFKPVNILKGKLQFGGTNYFTRTLLGLQFAISLIAIVSSIAFMQNARYQKNYDLGFAASGAVIAWVSDQQEYETYRNALSTNTEIISMAGAKSGIFSNRLHESVKYESSQSEVDIIDVGDNYVKTLDLQIIEGRDFVKDSETDHKHAVIVTEKMVDLFKWEDPIGKEVTWRDSVKLTVVGVVKNVYTHGLWREMEPMMIRYVKPAAYNQIVVSASAENVVSVNEAMKKEWNKVFPNRLYNGRLLGATLQDVAALNESIMYGYFFLGLVAMILSVTGLYSLLSLNIIKRMKEIGIRKISGASFFNITRIINTEFVIILFVASILGVFASYNWCSIIMGTIWKYYQGVNVWTFIAAIGLLFAASFATIGYKLISVAKMNPVDTLRDE</sequence>
<feature type="transmembrane region" description="Helical" evidence="6">
    <location>
        <begin position="20"/>
        <end position="41"/>
    </location>
</feature>
<evidence type="ECO:0000313" key="10">
    <source>
        <dbReference type="Proteomes" id="UP000251889"/>
    </source>
</evidence>
<dbReference type="InterPro" id="IPR050250">
    <property type="entry name" value="Macrolide_Exporter_MacB"/>
</dbReference>
<evidence type="ECO:0000256" key="3">
    <source>
        <dbReference type="ARBA" id="ARBA00022692"/>
    </source>
</evidence>
<comment type="subcellular location">
    <subcellularLocation>
        <location evidence="1">Cell membrane</location>
        <topology evidence="1">Multi-pass membrane protein</topology>
    </subcellularLocation>
</comment>
<dbReference type="InterPro" id="IPR003838">
    <property type="entry name" value="ABC3_permease_C"/>
</dbReference>
<dbReference type="AlphaFoldDB" id="A0A364Y2A1"/>
<feature type="transmembrane region" description="Helical" evidence="6">
    <location>
        <begin position="335"/>
        <end position="357"/>
    </location>
</feature>
<dbReference type="GO" id="GO:0005886">
    <property type="term" value="C:plasma membrane"/>
    <property type="evidence" value="ECO:0007669"/>
    <property type="project" value="UniProtKB-SubCell"/>
</dbReference>
<dbReference type="RefSeq" id="WP_112746976.1">
    <property type="nucleotide sequence ID" value="NZ_QMFY01000005.1"/>
</dbReference>
<dbReference type="EMBL" id="QMFY01000005">
    <property type="protein sequence ID" value="RAW00819.1"/>
    <property type="molecule type" value="Genomic_DNA"/>
</dbReference>
<keyword evidence="10" id="KW-1185">Reference proteome</keyword>
<feature type="domain" description="MacB-like periplasmic core" evidence="8">
    <location>
        <begin position="440"/>
        <end position="637"/>
    </location>
</feature>
<reference evidence="9 10" key="1">
    <citation type="submission" date="2018-06" db="EMBL/GenBank/DDBJ databases">
        <title>Chryseolinea flavus sp. nov., a member of the phylum Bacteroidetes isolated from soil.</title>
        <authorList>
            <person name="Li Y."/>
            <person name="Wang J."/>
        </authorList>
    </citation>
    <scope>NUCLEOTIDE SEQUENCE [LARGE SCALE GENOMIC DNA]</scope>
    <source>
        <strain evidence="9 10">SDU1-6</strain>
    </source>
</reference>
<dbReference type="PANTHER" id="PTHR30572:SF18">
    <property type="entry name" value="ABC-TYPE MACROLIDE FAMILY EXPORT SYSTEM PERMEASE COMPONENT 2"/>
    <property type="match status" value="1"/>
</dbReference>
<evidence type="ECO:0000256" key="6">
    <source>
        <dbReference type="SAM" id="Phobius"/>
    </source>
</evidence>
<evidence type="ECO:0000259" key="7">
    <source>
        <dbReference type="Pfam" id="PF02687"/>
    </source>
</evidence>
<feature type="transmembrane region" description="Helical" evidence="6">
    <location>
        <begin position="429"/>
        <end position="453"/>
    </location>
</feature>
<feature type="transmembrane region" description="Helical" evidence="6">
    <location>
        <begin position="723"/>
        <end position="750"/>
    </location>
</feature>
<dbReference type="Pfam" id="PF02687">
    <property type="entry name" value="FtsX"/>
    <property type="match status" value="2"/>
</dbReference>
<feature type="domain" description="ABC3 transporter permease C-terminal" evidence="7">
    <location>
        <begin position="674"/>
        <end position="788"/>
    </location>
</feature>
<comment type="caution">
    <text evidence="9">The sequence shown here is derived from an EMBL/GenBank/DDBJ whole genome shotgun (WGS) entry which is preliminary data.</text>
</comment>
<organism evidence="9 10">
    <name type="scientific">Pseudochryseolinea flava</name>
    <dbReference type="NCBI Taxonomy" id="2059302"/>
    <lineage>
        <taxon>Bacteria</taxon>
        <taxon>Pseudomonadati</taxon>
        <taxon>Bacteroidota</taxon>
        <taxon>Cytophagia</taxon>
        <taxon>Cytophagales</taxon>
        <taxon>Fulvivirgaceae</taxon>
        <taxon>Pseudochryseolinea</taxon>
    </lineage>
</organism>
<protein>
    <recommendedName>
        <fullName evidence="11">ABC transporter permease</fullName>
    </recommendedName>
</protein>
<dbReference type="InterPro" id="IPR025857">
    <property type="entry name" value="MacB_PCD"/>
</dbReference>
<feature type="transmembrane region" description="Helical" evidence="6">
    <location>
        <begin position="386"/>
        <end position="408"/>
    </location>
</feature>
<keyword evidence="3 6" id="KW-0812">Transmembrane</keyword>
<evidence type="ECO:0000256" key="5">
    <source>
        <dbReference type="ARBA" id="ARBA00023136"/>
    </source>
</evidence>
<evidence type="ECO:0000259" key="8">
    <source>
        <dbReference type="Pfam" id="PF12704"/>
    </source>
</evidence>